<reference evidence="2" key="1">
    <citation type="submission" date="2020-10" db="EMBL/GenBank/DDBJ databases">
        <authorList>
            <person name="Castelo-Branco R."/>
            <person name="Eusebio N."/>
            <person name="Adriana R."/>
            <person name="Vieira A."/>
            <person name="Brugerolle De Fraissinette N."/>
            <person name="Rezende De Castro R."/>
            <person name="Schneider M.P."/>
            <person name="Vasconcelos V."/>
            <person name="Leao P.N."/>
        </authorList>
    </citation>
    <scope>NUCLEOTIDE SEQUENCE</scope>
    <source>
        <strain evidence="2">LEGE 11479</strain>
    </source>
</reference>
<comment type="caution">
    <text evidence="2">The sequence shown here is derived from an EMBL/GenBank/DDBJ whole genome shotgun (WGS) entry which is preliminary data.</text>
</comment>
<keyword evidence="3" id="KW-1185">Reference proteome</keyword>
<dbReference type="EMBL" id="JADEXP010000069">
    <property type="protein sequence ID" value="MBE9066984.1"/>
    <property type="molecule type" value="Genomic_DNA"/>
</dbReference>
<dbReference type="InterPro" id="IPR009045">
    <property type="entry name" value="Zn_M74/Hedgehog-like"/>
</dbReference>
<protein>
    <submittedName>
        <fullName evidence="2">Peptidase M15</fullName>
    </submittedName>
</protein>
<dbReference type="Proteomes" id="UP000615026">
    <property type="component" value="Unassembled WGS sequence"/>
</dbReference>
<organism evidence="2 3">
    <name type="scientific">Leptolyngbya cf. ectocarpi LEGE 11479</name>
    <dbReference type="NCBI Taxonomy" id="1828722"/>
    <lineage>
        <taxon>Bacteria</taxon>
        <taxon>Bacillati</taxon>
        <taxon>Cyanobacteriota</taxon>
        <taxon>Cyanophyceae</taxon>
        <taxon>Leptolyngbyales</taxon>
        <taxon>Leptolyngbyaceae</taxon>
        <taxon>Leptolyngbya group</taxon>
        <taxon>Leptolyngbya</taxon>
    </lineage>
</organism>
<sequence length="397" mass="44567">MDLTLEKLEAEYSAAFKNCALQPETEPTVRGIVGRMVQLRSHYEAVEKATGVPWWFIGVLHYSEWNFREPAQFERQVTDVLIAKRYHQAKTRTLGALLWGFDLWNGFRGGAGQESTWVWGGTNVLTQKTARIGAAAIVRYLQQQQLIDMGSPDAGTELLVLTDTLFKIRPEQSFKLSEADKIRVSAGTRLHLLQDDPDKSNHVKVRIPDGVLMGQQDRVDWYVFAQHIQLEGTEPNNKPQDPPVAPEPKIAARDRGRPITVPRLGTVYLGDPILTSGHFSWAEATKNGNRIPVDENVVNGILKIAEVMEEVRDYLGSRPITVNSWYRDPTSNRNAGGASRSRHLSGDAVDFVVQGISPPAVNQKLEPWWRDRGGLASASVFTHIDARGYRARWNYGF</sequence>
<evidence type="ECO:0000259" key="1">
    <source>
        <dbReference type="Pfam" id="PF08291"/>
    </source>
</evidence>
<dbReference type="Pfam" id="PF08291">
    <property type="entry name" value="Peptidase_M15_3"/>
    <property type="match status" value="1"/>
</dbReference>
<feature type="domain" description="Peptidase M15A C-terminal" evidence="1">
    <location>
        <begin position="297"/>
        <end position="385"/>
    </location>
</feature>
<name>A0A928X0Y5_LEPEC</name>
<dbReference type="SUPFAM" id="SSF55166">
    <property type="entry name" value="Hedgehog/DD-peptidase"/>
    <property type="match status" value="1"/>
</dbReference>
<evidence type="ECO:0000313" key="3">
    <source>
        <dbReference type="Proteomes" id="UP000615026"/>
    </source>
</evidence>
<evidence type="ECO:0000313" key="2">
    <source>
        <dbReference type="EMBL" id="MBE9066984.1"/>
    </source>
</evidence>
<dbReference type="RefSeq" id="WP_193992959.1">
    <property type="nucleotide sequence ID" value="NZ_JADEXP010000069.1"/>
</dbReference>
<gene>
    <name evidence="2" type="ORF">IQ260_09985</name>
</gene>
<proteinExistence type="predicted"/>
<dbReference type="Gene3D" id="3.30.1380.10">
    <property type="match status" value="1"/>
</dbReference>
<accession>A0A928X0Y5</accession>
<dbReference type="InterPro" id="IPR013230">
    <property type="entry name" value="Peptidase_M15A_C"/>
</dbReference>
<dbReference type="AlphaFoldDB" id="A0A928X0Y5"/>